<dbReference type="FunFam" id="3.40.50.80:FF:000019">
    <property type="entry name" value="NADH-cytochrome b5 reductase"/>
    <property type="match status" value="1"/>
</dbReference>
<dbReference type="InterPro" id="IPR001834">
    <property type="entry name" value="CBR-like"/>
</dbReference>
<feature type="binding site" evidence="11">
    <location>
        <position position="53"/>
    </location>
    <ligand>
        <name>FAD</name>
        <dbReference type="ChEBI" id="CHEBI:57692"/>
    </ligand>
</feature>
<dbReference type="STRING" id="905079.L1ING3"/>
<dbReference type="Pfam" id="PF00970">
    <property type="entry name" value="FAD_binding_6"/>
    <property type="match status" value="1"/>
</dbReference>
<name>L1ING3_GUITC</name>
<dbReference type="InterPro" id="IPR008333">
    <property type="entry name" value="Cbr1-like_FAD-bd_dom"/>
</dbReference>
<gene>
    <name evidence="14" type="ORF">GUITHDRAFT_78124</name>
</gene>
<evidence type="ECO:0000256" key="1">
    <source>
        <dbReference type="ARBA" id="ARBA00001974"/>
    </source>
</evidence>
<evidence type="ECO:0000313" key="14">
    <source>
        <dbReference type="EMBL" id="EKX37340.1"/>
    </source>
</evidence>
<evidence type="ECO:0000256" key="8">
    <source>
        <dbReference type="ARBA" id="ARBA00023002"/>
    </source>
</evidence>
<dbReference type="SUPFAM" id="SSF52343">
    <property type="entry name" value="Ferredoxin reductase-like, C-terminal NADP-linked domain"/>
    <property type="match status" value="1"/>
</dbReference>
<dbReference type="GO" id="GO:0090524">
    <property type="term" value="F:cytochrome-b5 reductase activity, acting on NADH"/>
    <property type="evidence" value="ECO:0007669"/>
    <property type="project" value="UniProtKB-EC"/>
</dbReference>
<dbReference type="GeneID" id="17294136"/>
<dbReference type="RefSeq" id="XP_005824320.1">
    <property type="nucleotide sequence ID" value="XM_005824263.1"/>
</dbReference>
<dbReference type="HOGENOM" id="CLU_003827_9_2_1"/>
<evidence type="ECO:0000256" key="3">
    <source>
        <dbReference type="ARBA" id="ARBA00022630"/>
    </source>
</evidence>
<dbReference type="PRINTS" id="PR00406">
    <property type="entry name" value="CYTB5RDTASE"/>
</dbReference>
<comment type="catalytic activity">
    <reaction evidence="12">
        <text>2 Fe(III)-[cytochrome b5] + NADH = 2 Fe(II)-[cytochrome b5] + NAD(+) + H(+)</text>
        <dbReference type="Rhea" id="RHEA:46680"/>
        <dbReference type="Rhea" id="RHEA-COMP:10438"/>
        <dbReference type="Rhea" id="RHEA-COMP:10439"/>
        <dbReference type="ChEBI" id="CHEBI:15378"/>
        <dbReference type="ChEBI" id="CHEBI:29033"/>
        <dbReference type="ChEBI" id="CHEBI:29034"/>
        <dbReference type="ChEBI" id="CHEBI:57540"/>
        <dbReference type="ChEBI" id="CHEBI:57945"/>
        <dbReference type="EC" id="1.6.2.2"/>
    </reaction>
</comment>
<dbReference type="PANTHER" id="PTHR19370:SF185">
    <property type="entry name" value="NADH-CYTOCHROME B5 REDUCTASE"/>
    <property type="match status" value="1"/>
</dbReference>
<evidence type="ECO:0000256" key="2">
    <source>
        <dbReference type="ARBA" id="ARBA00004294"/>
    </source>
</evidence>
<proteinExistence type="inferred from homology"/>
<dbReference type="KEGG" id="gtt:GUITHDRAFT_78124"/>
<keyword evidence="8 12" id="KW-0560">Oxidoreductase</keyword>
<dbReference type="OMA" id="CLDPENW"/>
<evidence type="ECO:0000256" key="5">
    <source>
        <dbReference type="ARBA" id="ARBA00022787"/>
    </source>
</evidence>
<dbReference type="Gene3D" id="2.40.30.10">
    <property type="entry name" value="Translation factors"/>
    <property type="match status" value="1"/>
</dbReference>
<keyword evidence="9 12" id="KW-0520">NAD</keyword>
<reference evidence="14 16" key="1">
    <citation type="journal article" date="2012" name="Nature">
        <title>Algal genomes reveal evolutionary mosaicism and the fate of nucleomorphs.</title>
        <authorList>
            <consortium name="DOE Joint Genome Institute"/>
            <person name="Curtis B.A."/>
            <person name="Tanifuji G."/>
            <person name="Burki F."/>
            <person name="Gruber A."/>
            <person name="Irimia M."/>
            <person name="Maruyama S."/>
            <person name="Arias M.C."/>
            <person name="Ball S.G."/>
            <person name="Gile G.H."/>
            <person name="Hirakawa Y."/>
            <person name="Hopkins J.F."/>
            <person name="Kuo A."/>
            <person name="Rensing S.A."/>
            <person name="Schmutz J."/>
            <person name="Symeonidi A."/>
            <person name="Elias M."/>
            <person name="Eveleigh R.J."/>
            <person name="Herman E.K."/>
            <person name="Klute M.J."/>
            <person name="Nakayama T."/>
            <person name="Obornik M."/>
            <person name="Reyes-Prieto A."/>
            <person name="Armbrust E.V."/>
            <person name="Aves S.J."/>
            <person name="Beiko R.G."/>
            <person name="Coutinho P."/>
            <person name="Dacks J.B."/>
            <person name="Durnford D.G."/>
            <person name="Fast N.M."/>
            <person name="Green B.R."/>
            <person name="Grisdale C.J."/>
            <person name="Hempel F."/>
            <person name="Henrissat B."/>
            <person name="Hoppner M.P."/>
            <person name="Ishida K."/>
            <person name="Kim E."/>
            <person name="Koreny L."/>
            <person name="Kroth P.G."/>
            <person name="Liu Y."/>
            <person name="Malik S.B."/>
            <person name="Maier U.G."/>
            <person name="McRose D."/>
            <person name="Mock T."/>
            <person name="Neilson J.A."/>
            <person name="Onodera N.T."/>
            <person name="Poole A.M."/>
            <person name="Pritham E.J."/>
            <person name="Richards T.A."/>
            <person name="Rocap G."/>
            <person name="Roy S.W."/>
            <person name="Sarai C."/>
            <person name="Schaack S."/>
            <person name="Shirato S."/>
            <person name="Slamovits C.H."/>
            <person name="Spencer D.F."/>
            <person name="Suzuki S."/>
            <person name="Worden A.Z."/>
            <person name="Zauner S."/>
            <person name="Barry K."/>
            <person name="Bell C."/>
            <person name="Bharti A.K."/>
            <person name="Crow J.A."/>
            <person name="Grimwood J."/>
            <person name="Kramer R."/>
            <person name="Lindquist E."/>
            <person name="Lucas S."/>
            <person name="Salamov A."/>
            <person name="McFadden G.I."/>
            <person name="Lane C.E."/>
            <person name="Keeling P.J."/>
            <person name="Gray M.W."/>
            <person name="Grigoriev I.V."/>
            <person name="Archibald J.M."/>
        </authorList>
    </citation>
    <scope>NUCLEOTIDE SEQUENCE</scope>
    <source>
        <strain evidence="14 16">CCMP2712</strain>
    </source>
</reference>
<evidence type="ECO:0000256" key="6">
    <source>
        <dbReference type="ARBA" id="ARBA00022827"/>
    </source>
</evidence>
<dbReference type="InterPro" id="IPR017927">
    <property type="entry name" value="FAD-bd_FR_type"/>
</dbReference>
<dbReference type="InterPro" id="IPR039261">
    <property type="entry name" value="FNR_nucleotide-bd"/>
</dbReference>
<dbReference type="InterPro" id="IPR001709">
    <property type="entry name" value="Flavoprot_Pyr_Nucl_cyt_Rdtase"/>
</dbReference>
<dbReference type="PRINTS" id="PR00371">
    <property type="entry name" value="FPNCR"/>
</dbReference>
<keyword evidence="4" id="KW-0812">Transmembrane</keyword>
<dbReference type="EnsemblProtists" id="EKX37340">
    <property type="protein sequence ID" value="EKX37340"/>
    <property type="gene ID" value="GUITHDRAFT_78124"/>
</dbReference>
<keyword evidence="5" id="KW-1000">Mitochondrion outer membrane</keyword>
<dbReference type="Gene3D" id="3.40.50.80">
    <property type="entry name" value="Nucleotide-binding domain of ferredoxin-NADP reductase (FNR) module"/>
    <property type="match status" value="1"/>
</dbReference>
<organism evidence="14">
    <name type="scientific">Guillardia theta (strain CCMP2712)</name>
    <name type="common">Cryptophyte</name>
    <dbReference type="NCBI Taxonomy" id="905079"/>
    <lineage>
        <taxon>Eukaryota</taxon>
        <taxon>Cryptophyceae</taxon>
        <taxon>Pyrenomonadales</taxon>
        <taxon>Geminigeraceae</taxon>
        <taxon>Guillardia</taxon>
    </lineage>
</organism>
<evidence type="ECO:0000256" key="11">
    <source>
        <dbReference type="PIRSR" id="PIRSR601834-1"/>
    </source>
</evidence>
<keyword evidence="10" id="KW-0472">Membrane</keyword>
<dbReference type="OrthoDB" id="432685at2759"/>
<dbReference type="CDD" id="cd06183">
    <property type="entry name" value="cyt_b5_reduct_like"/>
    <property type="match status" value="1"/>
</dbReference>
<dbReference type="Proteomes" id="UP000011087">
    <property type="component" value="Unassembled WGS sequence"/>
</dbReference>
<dbReference type="PaxDb" id="55529-EKX37340"/>
<evidence type="ECO:0000313" key="16">
    <source>
        <dbReference type="Proteomes" id="UP000011087"/>
    </source>
</evidence>
<dbReference type="GO" id="GO:0005741">
    <property type="term" value="C:mitochondrial outer membrane"/>
    <property type="evidence" value="ECO:0007669"/>
    <property type="project" value="UniProtKB-SubCell"/>
</dbReference>
<dbReference type="EMBL" id="JH993060">
    <property type="protein sequence ID" value="EKX37340.1"/>
    <property type="molecule type" value="Genomic_DNA"/>
</dbReference>
<dbReference type="InterPro" id="IPR017938">
    <property type="entry name" value="Riboflavin_synthase-like_b-brl"/>
</dbReference>
<protein>
    <recommendedName>
        <fullName evidence="12">NADH-cytochrome b5 reductase</fullName>
        <ecNumber evidence="12">1.6.2.2</ecNumber>
    </recommendedName>
</protein>
<keyword evidence="16" id="KW-1185">Reference proteome</keyword>
<evidence type="ECO:0000259" key="13">
    <source>
        <dbReference type="PROSITE" id="PS51384"/>
    </source>
</evidence>
<evidence type="ECO:0000256" key="7">
    <source>
        <dbReference type="ARBA" id="ARBA00022989"/>
    </source>
</evidence>
<evidence type="ECO:0000256" key="12">
    <source>
        <dbReference type="RuleBase" id="RU361226"/>
    </source>
</evidence>
<feature type="binding site" evidence="11">
    <location>
        <position position="55"/>
    </location>
    <ligand>
        <name>FAD</name>
        <dbReference type="ChEBI" id="CHEBI:57692"/>
    </ligand>
</feature>
<feature type="binding site" evidence="11">
    <location>
        <position position="136"/>
    </location>
    <ligand>
        <name>FAD</name>
        <dbReference type="ChEBI" id="CHEBI:57692"/>
    </ligand>
</feature>
<dbReference type="AlphaFoldDB" id="L1ING3"/>
<keyword evidence="3 11" id="KW-0285">Flavoprotein</keyword>
<dbReference type="InterPro" id="IPR001433">
    <property type="entry name" value="OxRdtase_FAD/NAD-bd"/>
</dbReference>
<keyword evidence="7" id="KW-1133">Transmembrane helix</keyword>
<comment type="subcellular location">
    <subcellularLocation>
        <location evidence="2">Mitochondrion outer membrane</location>
    </subcellularLocation>
</comment>
<reference evidence="15" key="3">
    <citation type="submission" date="2016-03" db="UniProtKB">
        <authorList>
            <consortium name="EnsemblProtists"/>
        </authorList>
    </citation>
    <scope>IDENTIFICATION</scope>
</reference>
<evidence type="ECO:0000313" key="15">
    <source>
        <dbReference type="EnsemblProtists" id="EKX37340"/>
    </source>
</evidence>
<evidence type="ECO:0000256" key="10">
    <source>
        <dbReference type="ARBA" id="ARBA00023136"/>
    </source>
</evidence>
<keyword evidence="5" id="KW-0496">Mitochondrion</keyword>
<dbReference type="SUPFAM" id="SSF63380">
    <property type="entry name" value="Riboflavin synthase domain-like"/>
    <property type="match status" value="1"/>
</dbReference>
<dbReference type="PROSITE" id="PS51384">
    <property type="entry name" value="FAD_FR"/>
    <property type="match status" value="1"/>
</dbReference>
<sequence>MHEALVCSLQERTVLSRDSYLFRFSLPTDKSFGLPIGQHIRITAEIDGSPVSRSYTPTSKESATGHFDLVVKVYRRQDRLRGQMSQYLESLKVGDTIDVFGPKGMFRYNKDGTCNIDGRDVAVKKFGFICGGSGITPAFQTLQAILDNPQDKTSSWLISANQKEEDILLRAELDRWAQEHGDRFKCFYTLDSEPLTGWKFGSGYVNEGMIAEHMPAPGPDTIVCLCGPPVMIDDTCIPLLKKAGFNDEQIFVF</sequence>
<feature type="binding site" evidence="11">
    <location>
        <position position="85"/>
    </location>
    <ligand>
        <name>FAD</name>
        <dbReference type="ChEBI" id="CHEBI:57692"/>
    </ligand>
</feature>
<comment type="similarity">
    <text evidence="12">Belongs to the flavoprotein pyridine nucleotide cytochrome reductase family.</text>
</comment>
<evidence type="ECO:0000256" key="9">
    <source>
        <dbReference type="ARBA" id="ARBA00023027"/>
    </source>
</evidence>
<feature type="binding site" evidence="11">
    <location>
        <position position="72"/>
    </location>
    <ligand>
        <name>FAD</name>
        <dbReference type="ChEBI" id="CHEBI:57692"/>
    </ligand>
</feature>
<dbReference type="Pfam" id="PF00175">
    <property type="entry name" value="NAD_binding_1"/>
    <property type="match status" value="1"/>
</dbReference>
<feature type="binding site" evidence="11">
    <location>
        <position position="70"/>
    </location>
    <ligand>
        <name>FAD</name>
        <dbReference type="ChEBI" id="CHEBI:57692"/>
    </ligand>
</feature>
<dbReference type="GO" id="GO:0071949">
    <property type="term" value="F:FAD binding"/>
    <property type="evidence" value="ECO:0007669"/>
    <property type="project" value="TreeGrafter"/>
</dbReference>
<feature type="binding site" evidence="11">
    <location>
        <position position="84"/>
    </location>
    <ligand>
        <name>FAD</name>
        <dbReference type="ChEBI" id="CHEBI:57692"/>
    </ligand>
</feature>
<dbReference type="PANTHER" id="PTHR19370">
    <property type="entry name" value="NADH-CYTOCHROME B5 REDUCTASE"/>
    <property type="match status" value="1"/>
</dbReference>
<keyword evidence="6 11" id="KW-0274">FAD</keyword>
<evidence type="ECO:0000256" key="4">
    <source>
        <dbReference type="ARBA" id="ARBA00022692"/>
    </source>
</evidence>
<dbReference type="EC" id="1.6.2.2" evidence="12"/>
<dbReference type="eggNOG" id="KOG0534">
    <property type="taxonomic scope" value="Eukaryota"/>
</dbReference>
<feature type="domain" description="FAD-binding FR-type" evidence="13">
    <location>
        <begin position="2"/>
        <end position="109"/>
    </location>
</feature>
<reference evidence="16" key="2">
    <citation type="submission" date="2012-11" db="EMBL/GenBank/DDBJ databases">
        <authorList>
            <person name="Kuo A."/>
            <person name="Curtis B.A."/>
            <person name="Tanifuji G."/>
            <person name="Burki F."/>
            <person name="Gruber A."/>
            <person name="Irimia M."/>
            <person name="Maruyama S."/>
            <person name="Arias M.C."/>
            <person name="Ball S.G."/>
            <person name="Gile G.H."/>
            <person name="Hirakawa Y."/>
            <person name="Hopkins J.F."/>
            <person name="Rensing S.A."/>
            <person name="Schmutz J."/>
            <person name="Symeonidi A."/>
            <person name="Elias M."/>
            <person name="Eveleigh R.J."/>
            <person name="Herman E.K."/>
            <person name="Klute M.J."/>
            <person name="Nakayama T."/>
            <person name="Obornik M."/>
            <person name="Reyes-Prieto A."/>
            <person name="Armbrust E.V."/>
            <person name="Aves S.J."/>
            <person name="Beiko R.G."/>
            <person name="Coutinho P."/>
            <person name="Dacks J.B."/>
            <person name="Durnford D.G."/>
            <person name="Fast N.M."/>
            <person name="Green B.R."/>
            <person name="Grisdale C."/>
            <person name="Hempe F."/>
            <person name="Henrissat B."/>
            <person name="Hoppner M.P."/>
            <person name="Ishida K.-I."/>
            <person name="Kim E."/>
            <person name="Koreny L."/>
            <person name="Kroth P.G."/>
            <person name="Liu Y."/>
            <person name="Malik S.-B."/>
            <person name="Maier U.G."/>
            <person name="McRose D."/>
            <person name="Mock T."/>
            <person name="Neilson J.A."/>
            <person name="Onodera N.T."/>
            <person name="Poole A.M."/>
            <person name="Pritham E.J."/>
            <person name="Richards T.A."/>
            <person name="Rocap G."/>
            <person name="Roy S.W."/>
            <person name="Sarai C."/>
            <person name="Schaack S."/>
            <person name="Shirato S."/>
            <person name="Slamovits C.H."/>
            <person name="Spencer D.F."/>
            <person name="Suzuki S."/>
            <person name="Worden A.Z."/>
            <person name="Zauner S."/>
            <person name="Barry K."/>
            <person name="Bell C."/>
            <person name="Bharti A.K."/>
            <person name="Crow J.A."/>
            <person name="Grimwood J."/>
            <person name="Kramer R."/>
            <person name="Lindquist E."/>
            <person name="Lucas S."/>
            <person name="Salamov A."/>
            <person name="McFadden G.I."/>
            <person name="Lane C.E."/>
            <person name="Keeling P.J."/>
            <person name="Gray M.W."/>
            <person name="Grigoriev I.V."/>
            <person name="Archibald J.M."/>
        </authorList>
    </citation>
    <scope>NUCLEOTIDE SEQUENCE</scope>
    <source>
        <strain evidence="16">CCMP2712</strain>
    </source>
</reference>
<accession>L1ING3</accession>
<comment type="cofactor">
    <cofactor evidence="1 11 12">
        <name>FAD</name>
        <dbReference type="ChEBI" id="CHEBI:57692"/>
    </cofactor>
</comment>